<name>A0A830CE12_9LAMI</name>
<dbReference type="Proteomes" id="UP000653305">
    <property type="component" value="Unassembled WGS sequence"/>
</dbReference>
<dbReference type="EMBL" id="BMAC01000446">
    <property type="protein sequence ID" value="GFP96572.1"/>
    <property type="molecule type" value="Genomic_DNA"/>
</dbReference>
<protein>
    <submittedName>
        <fullName evidence="3">Reticulon-like protein b1</fullName>
    </submittedName>
</protein>
<keyword evidence="4" id="KW-1185">Reference proteome</keyword>
<dbReference type="AlphaFoldDB" id="A0A830CE12"/>
<keyword evidence="1" id="KW-0472">Membrane</keyword>
<dbReference type="GO" id="GO:0003743">
    <property type="term" value="F:translation initiation factor activity"/>
    <property type="evidence" value="ECO:0007669"/>
    <property type="project" value="InterPro"/>
</dbReference>
<dbReference type="InterPro" id="IPR039757">
    <property type="entry name" value="EIF2D"/>
</dbReference>
<keyword evidence="1" id="KW-1133">Transmembrane helix</keyword>
<gene>
    <name evidence="3" type="ORF">PHJA_001801300</name>
</gene>
<evidence type="ECO:0000256" key="1">
    <source>
        <dbReference type="SAM" id="Phobius"/>
    </source>
</evidence>
<evidence type="ECO:0000313" key="4">
    <source>
        <dbReference type="Proteomes" id="UP000653305"/>
    </source>
</evidence>
<reference evidence="3" key="1">
    <citation type="submission" date="2020-07" db="EMBL/GenBank/DDBJ databases">
        <title>Ethylene signaling mediates host invasion by parasitic plants.</title>
        <authorList>
            <person name="Yoshida S."/>
        </authorList>
    </citation>
    <scope>NUCLEOTIDE SEQUENCE</scope>
    <source>
        <strain evidence="3">Okayama</strain>
    </source>
</reference>
<feature type="transmembrane region" description="Helical" evidence="1">
    <location>
        <begin position="6"/>
        <end position="26"/>
    </location>
</feature>
<accession>A0A830CE12</accession>
<dbReference type="GO" id="GO:0001731">
    <property type="term" value="P:formation of translation preinitiation complex"/>
    <property type="evidence" value="ECO:0007669"/>
    <property type="project" value="InterPro"/>
</dbReference>
<feature type="domain" description="eIF2D winged helix" evidence="2">
    <location>
        <begin position="61"/>
        <end position="94"/>
    </location>
</feature>
<evidence type="ECO:0000313" key="3">
    <source>
        <dbReference type="EMBL" id="GFP96572.1"/>
    </source>
</evidence>
<dbReference type="Pfam" id="PF25304">
    <property type="entry name" value="WHD_eIF2D"/>
    <property type="match status" value="1"/>
</dbReference>
<comment type="caution">
    <text evidence="3">The sequence shown here is derived from an EMBL/GenBank/DDBJ whole genome shotgun (WGS) entry which is preliminary data.</text>
</comment>
<dbReference type="PANTHER" id="PTHR12217:SF4">
    <property type="entry name" value="EUKARYOTIC TRANSLATION INITIATION FACTOR 2D"/>
    <property type="match status" value="1"/>
</dbReference>
<sequence>MELYVGRLVLLTFLILVNVLGLLIVVGEVKSLEQDNVENELSFVGLTVFNCLIRGDSTYGHVLPCRPSGVTLDIKKSSHKKLSKWLQSKASNGLKLSAGLLGGATAIWILFDVLEYHVLSFVCHDLVTHPGSEYSLKNGNGIHLCLEDCGQPGICGSEMYLHQGRDLKKFLSMGYSQTDVVFFVSTTSISEERMLFLSIISDASQLRSATRFLFLVLVRLNFNIFGGASS</sequence>
<evidence type="ECO:0000259" key="2">
    <source>
        <dbReference type="Pfam" id="PF25304"/>
    </source>
</evidence>
<keyword evidence="1" id="KW-0812">Transmembrane</keyword>
<proteinExistence type="predicted"/>
<dbReference type="PANTHER" id="PTHR12217">
    <property type="entry name" value="EUKARYOTIC TRANSLATION INITIATION FACTOR 2D"/>
    <property type="match status" value="1"/>
</dbReference>
<dbReference type="InterPro" id="IPR057429">
    <property type="entry name" value="WH_eIF2D"/>
</dbReference>
<organism evidence="3 4">
    <name type="scientific">Phtheirospermum japonicum</name>
    <dbReference type="NCBI Taxonomy" id="374723"/>
    <lineage>
        <taxon>Eukaryota</taxon>
        <taxon>Viridiplantae</taxon>
        <taxon>Streptophyta</taxon>
        <taxon>Embryophyta</taxon>
        <taxon>Tracheophyta</taxon>
        <taxon>Spermatophyta</taxon>
        <taxon>Magnoliopsida</taxon>
        <taxon>eudicotyledons</taxon>
        <taxon>Gunneridae</taxon>
        <taxon>Pentapetalae</taxon>
        <taxon>asterids</taxon>
        <taxon>lamiids</taxon>
        <taxon>Lamiales</taxon>
        <taxon>Orobanchaceae</taxon>
        <taxon>Orobanchaceae incertae sedis</taxon>
        <taxon>Phtheirospermum</taxon>
    </lineage>
</organism>